<dbReference type="Proteomes" id="UP001420932">
    <property type="component" value="Unassembled WGS sequence"/>
</dbReference>
<accession>A0AAP0HNK3</accession>
<comment type="caution">
    <text evidence="1">The sequence shown here is derived from an EMBL/GenBank/DDBJ whole genome shotgun (WGS) entry which is preliminary data.</text>
</comment>
<gene>
    <name evidence="1" type="ORF">Syun_028225</name>
</gene>
<organism evidence="1 2">
    <name type="scientific">Stephania yunnanensis</name>
    <dbReference type="NCBI Taxonomy" id="152371"/>
    <lineage>
        <taxon>Eukaryota</taxon>
        <taxon>Viridiplantae</taxon>
        <taxon>Streptophyta</taxon>
        <taxon>Embryophyta</taxon>
        <taxon>Tracheophyta</taxon>
        <taxon>Spermatophyta</taxon>
        <taxon>Magnoliopsida</taxon>
        <taxon>Ranunculales</taxon>
        <taxon>Menispermaceae</taxon>
        <taxon>Menispermoideae</taxon>
        <taxon>Cissampelideae</taxon>
        <taxon>Stephania</taxon>
    </lineage>
</organism>
<proteinExistence type="predicted"/>
<keyword evidence="2" id="KW-1185">Reference proteome</keyword>
<evidence type="ECO:0000313" key="2">
    <source>
        <dbReference type="Proteomes" id="UP001420932"/>
    </source>
</evidence>
<protein>
    <submittedName>
        <fullName evidence="1">Uncharacterized protein</fullName>
    </submittedName>
</protein>
<name>A0AAP0HNK3_9MAGN</name>
<dbReference type="AlphaFoldDB" id="A0AAP0HNK3"/>
<dbReference type="EMBL" id="JBBNAF010000012">
    <property type="protein sequence ID" value="KAK9093314.1"/>
    <property type="molecule type" value="Genomic_DNA"/>
</dbReference>
<reference evidence="1 2" key="1">
    <citation type="submission" date="2024-01" db="EMBL/GenBank/DDBJ databases">
        <title>Genome assemblies of Stephania.</title>
        <authorList>
            <person name="Yang L."/>
        </authorList>
    </citation>
    <scope>NUCLEOTIDE SEQUENCE [LARGE SCALE GENOMIC DNA]</scope>
    <source>
        <strain evidence="1">YNDBR</strain>
        <tissue evidence="1">Leaf</tissue>
    </source>
</reference>
<evidence type="ECO:0000313" key="1">
    <source>
        <dbReference type="EMBL" id="KAK9093314.1"/>
    </source>
</evidence>
<sequence length="90" mass="10077">MPTRRSSSSISVVRCTIFSIAQILAYDEITASCTHLATVCTHLDEIAVIRRVHPDVVDAELVRRHEEHTQATPDRPIDEKQLYYDAAGEG</sequence>